<dbReference type="OrthoDB" id="1910906at2"/>
<dbReference type="AlphaFoldDB" id="A0A1H0NBS6"/>
<dbReference type="GO" id="GO:0016747">
    <property type="term" value="F:acyltransferase activity, transferring groups other than amino-acyl groups"/>
    <property type="evidence" value="ECO:0007669"/>
    <property type="project" value="InterPro"/>
</dbReference>
<dbReference type="CDD" id="cd04301">
    <property type="entry name" value="NAT_SF"/>
    <property type="match status" value="1"/>
</dbReference>
<dbReference type="EMBL" id="FNJM01000001">
    <property type="protein sequence ID" value="SDO90199.1"/>
    <property type="molecule type" value="Genomic_DNA"/>
</dbReference>
<feature type="domain" description="N-acetyltransferase" evidence="1">
    <location>
        <begin position="157"/>
        <end position="295"/>
    </location>
</feature>
<evidence type="ECO:0000313" key="2">
    <source>
        <dbReference type="EMBL" id="SDO90199.1"/>
    </source>
</evidence>
<dbReference type="Proteomes" id="UP000198597">
    <property type="component" value="Unassembled WGS sequence"/>
</dbReference>
<accession>A0A1H0NBS6</accession>
<proteinExistence type="predicted"/>
<gene>
    <name evidence="2" type="ORF">SAMN04488529_101776</name>
</gene>
<sequence length="295" mass="35260">MISLKKLTSQNLDEFKKVYSQSKLSENYDRDFFKLYDEQNFVVKFIFKRFLKLFAYNNDIIGFMWYETPMDINIRIWALYIDNRYLSLLNENLLKSFNNSLLSYEAVDSNRNIETLQNLGFKMVRPTVFMKLQISNYNKDSYLLKYENGKDNTSKIITFRTFKIGEDEEIRCKIQNDIFSDYSRIPLTIEDVYSDLNQDYYINDLAIFMEVNNVIIGYGQIVFNRDIYTVVNFGIIAAYRGRGYGRLLLNKLIILSTAKAMQHLYIRVDKNNTKARELYKWAGFEEKYMISKWER</sequence>
<evidence type="ECO:0000313" key="3">
    <source>
        <dbReference type="Proteomes" id="UP000198597"/>
    </source>
</evidence>
<name>A0A1H0NBS6_9CLOT</name>
<dbReference type="SUPFAM" id="SSF55729">
    <property type="entry name" value="Acyl-CoA N-acyltransferases (Nat)"/>
    <property type="match status" value="1"/>
</dbReference>
<dbReference type="Gene3D" id="3.40.630.30">
    <property type="match status" value="1"/>
</dbReference>
<evidence type="ECO:0000259" key="1">
    <source>
        <dbReference type="PROSITE" id="PS51186"/>
    </source>
</evidence>
<dbReference type="InterPro" id="IPR000182">
    <property type="entry name" value="GNAT_dom"/>
</dbReference>
<dbReference type="RefSeq" id="WP_089966011.1">
    <property type="nucleotide sequence ID" value="NZ_FNJM01000001.1"/>
</dbReference>
<dbReference type="PROSITE" id="PS51186">
    <property type="entry name" value="GNAT"/>
    <property type="match status" value="1"/>
</dbReference>
<protein>
    <submittedName>
        <fullName evidence="2">Acetyltransferase (GNAT) family protein</fullName>
    </submittedName>
</protein>
<dbReference type="Pfam" id="PF00583">
    <property type="entry name" value="Acetyltransf_1"/>
    <property type="match status" value="1"/>
</dbReference>
<keyword evidence="3" id="KW-1185">Reference proteome</keyword>
<organism evidence="2 3">
    <name type="scientific">Clostridium gasigenes</name>
    <dbReference type="NCBI Taxonomy" id="94869"/>
    <lineage>
        <taxon>Bacteria</taxon>
        <taxon>Bacillati</taxon>
        <taxon>Bacillota</taxon>
        <taxon>Clostridia</taxon>
        <taxon>Eubacteriales</taxon>
        <taxon>Clostridiaceae</taxon>
        <taxon>Clostridium</taxon>
    </lineage>
</organism>
<dbReference type="InterPro" id="IPR016181">
    <property type="entry name" value="Acyl_CoA_acyltransferase"/>
</dbReference>
<reference evidence="2 3" key="1">
    <citation type="submission" date="2016-10" db="EMBL/GenBank/DDBJ databases">
        <authorList>
            <person name="de Groot N.N."/>
        </authorList>
    </citation>
    <scope>NUCLEOTIDE SEQUENCE [LARGE SCALE GENOMIC DNA]</scope>
    <source>
        <strain evidence="2 3">DSM 12272</strain>
    </source>
</reference>
<dbReference type="STRING" id="94869.SAMN04488529_101776"/>
<keyword evidence="2" id="KW-0808">Transferase</keyword>